<comment type="caution">
    <text evidence="1">The sequence shown here is derived from an EMBL/GenBank/DDBJ whole genome shotgun (WGS) entry which is preliminary data.</text>
</comment>
<evidence type="ECO:0000313" key="2">
    <source>
        <dbReference type="Proteomes" id="UP000467635"/>
    </source>
</evidence>
<proteinExistence type="predicted"/>
<name>A0A7X2MI45_9LACO</name>
<reference evidence="1 2" key="1">
    <citation type="submission" date="2019-11" db="EMBL/GenBank/DDBJ databases">
        <title>Draft Genome Sequence of Plant Growth-Promoting Rhizosphere-Associated Bacteria.</title>
        <authorList>
            <person name="Vasilyev I.Y."/>
            <person name="Radchenko V."/>
            <person name="Ilnitskaya E.V."/>
        </authorList>
    </citation>
    <scope>NUCLEOTIDE SEQUENCE [LARGE SCALE GENOMIC DNA]</scope>
    <source>
        <strain evidence="1 2">VRA_01-1sq_f</strain>
    </source>
</reference>
<organism evidence="1 2">
    <name type="scientific">Ligilactobacillus salivarius</name>
    <dbReference type="NCBI Taxonomy" id="1624"/>
    <lineage>
        <taxon>Bacteria</taxon>
        <taxon>Bacillati</taxon>
        <taxon>Bacillota</taxon>
        <taxon>Bacilli</taxon>
        <taxon>Lactobacillales</taxon>
        <taxon>Lactobacillaceae</taxon>
        <taxon>Ligilactobacillus</taxon>
    </lineage>
</organism>
<dbReference type="EMBL" id="WKKX01001304">
    <property type="protein sequence ID" value="MSE09814.1"/>
    <property type="molecule type" value="Genomic_DNA"/>
</dbReference>
<evidence type="ECO:0000313" key="1">
    <source>
        <dbReference type="EMBL" id="MSE09814.1"/>
    </source>
</evidence>
<feature type="non-terminal residue" evidence="1">
    <location>
        <position position="1"/>
    </location>
</feature>
<dbReference type="Proteomes" id="UP000467635">
    <property type="component" value="Unassembled WGS sequence"/>
</dbReference>
<protein>
    <submittedName>
        <fullName evidence="1">S9 family serine peptidase</fullName>
    </submittedName>
</protein>
<accession>A0A7X2MI45</accession>
<gene>
    <name evidence="1" type="ORF">GKC33_14480</name>
</gene>
<dbReference type="AlphaFoldDB" id="A0A7X2MI45"/>
<sequence>HKVSQETTLEMANKFTQYYQKFVGKR</sequence>